<dbReference type="PROSITE" id="PS51683">
    <property type="entry name" value="SAM_OMT_II"/>
    <property type="match status" value="1"/>
</dbReference>
<protein>
    <submittedName>
        <fullName evidence="5">S-adenosyl-L-methionine-dependent methyltransferase</fullName>
    </submittedName>
</protein>
<dbReference type="SUPFAM" id="SSF46785">
    <property type="entry name" value="Winged helix' DNA-binding domain"/>
    <property type="match status" value="1"/>
</dbReference>
<evidence type="ECO:0000313" key="5">
    <source>
        <dbReference type="EMBL" id="KAG6372999.1"/>
    </source>
</evidence>
<keyword evidence="2 5" id="KW-0808">Transferase</keyword>
<dbReference type="PANTHER" id="PTHR43712:SF2">
    <property type="entry name" value="O-METHYLTRANSFERASE CICE"/>
    <property type="match status" value="1"/>
</dbReference>
<proteinExistence type="predicted"/>
<dbReference type="GO" id="GO:0032259">
    <property type="term" value="P:methylation"/>
    <property type="evidence" value="ECO:0007669"/>
    <property type="project" value="UniProtKB-KW"/>
</dbReference>
<keyword evidence="3" id="KW-0949">S-adenosyl-L-methionine</keyword>
<evidence type="ECO:0000313" key="6">
    <source>
        <dbReference type="Proteomes" id="UP000683000"/>
    </source>
</evidence>
<dbReference type="InterPro" id="IPR036388">
    <property type="entry name" value="WH-like_DNA-bd_sf"/>
</dbReference>
<keyword evidence="6" id="KW-1185">Reference proteome</keyword>
<dbReference type="AlphaFoldDB" id="A0A8I2YIJ9"/>
<evidence type="ECO:0000256" key="2">
    <source>
        <dbReference type="ARBA" id="ARBA00022679"/>
    </source>
</evidence>
<dbReference type="GO" id="GO:0008171">
    <property type="term" value="F:O-methyltransferase activity"/>
    <property type="evidence" value="ECO:0007669"/>
    <property type="project" value="InterPro"/>
</dbReference>
<dbReference type="InterPro" id="IPR036390">
    <property type="entry name" value="WH_DNA-bd_sf"/>
</dbReference>
<evidence type="ECO:0000256" key="1">
    <source>
        <dbReference type="ARBA" id="ARBA00022603"/>
    </source>
</evidence>
<dbReference type="SUPFAM" id="SSF53335">
    <property type="entry name" value="S-adenosyl-L-methionine-dependent methyltransferases"/>
    <property type="match status" value="1"/>
</dbReference>
<dbReference type="PANTHER" id="PTHR43712">
    <property type="entry name" value="PUTATIVE (AFU_ORTHOLOGUE AFUA_4G14580)-RELATED"/>
    <property type="match status" value="1"/>
</dbReference>
<dbReference type="Gene3D" id="1.10.10.10">
    <property type="entry name" value="Winged helix-like DNA-binding domain superfamily/Winged helix DNA-binding domain"/>
    <property type="match status" value="1"/>
</dbReference>
<dbReference type="InterPro" id="IPR029063">
    <property type="entry name" value="SAM-dependent_MTases_sf"/>
</dbReference>
<keyword evidence="1 5" id="KW-0489">Methyltransferase</keyword>
<organism evidence="5 6">
    <name type="scientific">Boletus reticuloceps</name>
    <dbReference type="NCBI Taxonomy" id="495285"/>
    <lineage>
        <taxon>Eukaryota</taxon>
        <taxon>Fungi</taxon>
        <taxon>Dikarya</taxon>
        <taxon>Basidiomycota</taxon>
        <taxon>Agaricomycotina</taxon>
        <taxon>Agaricomycetes</taxon>
        <taxon>Agaricomycetidae</taxon>
        <taxon>Boletales</taxon>
        <taxon>Boletineae</taxon>
        <taxon>Boletaceae</taxon>
        <taxon>Boletoideae</taxon>
        <taxon>Boletus</taxon>
    </lineage>
</organism>
<dbReference type="Proteomes" id="UP000683000">
    <property type="component" value="Unassembled WGS sequence"/>
</dbReference>
<name>A0A8I2YIJ9_9AGAM</name>
<feature type="domain" description="O-methyltransferase C-terminal" evidence="4">
    <location>
        <begin position="210"/>
        <end position="368"/>
    </location>
</feature>
<dbReference type="Pfam" id="PF00891">
    <property type="entry name" value="Methyltransf_2"/>
    <property type="match status" value="1"/>
</dbReference>
<gene>
    <name evidence="5" type="ORF">JVT61DRAFT_7047</name>
</gene>
<dbReference type="OrthoDB" id="2410195at2759"/>
<sequence length="460" mass="51120">MSGEAQLEALLEIINTSARQAITEYKKGGNEVPTLESKTYHPIDFANDTVALKKAVRLLEGACQQLCASLAPPQHTVHNYAMSFEWACVGVVVRAKVADALVKYPKGLHVDELAKLVNLEKGKLARVLRLLATKGCFTEVTPNIFTNNRISLITLSTSNPGALSRMEVEYASQGAVVLYETMTEPEYATSYAPDKAPLIYALEKKGFEGNFFDWVKENPEIHQNYHRAMLGLSDVMGSLSVLHHYPWNEVKTVCDVGASIGTVSLPLAKMHPHLRITDQDLPEVLVQAKDVWAKNAPEVLQNNQVEFIPLNFLEGSPVKGQDVYYLRNIIHDWPDAEAIVIMRNVRSAMAPHSRLLIHDYMLTPASRDLSAESFGADVAPEPLLPNFGNGNNRMYQQDLNMWIVHNAKERMLDDLIALGIANDVLFRSGAGLRLEKVYDLAESAVLEFRVDGTQMDGTHL</sequence>
<evidence type="ECO:0000256" key="3">
    <source>
        <dbReference type="ARBA" id="ARBA00022691"/>
    </source>
</evidence>
<accession>A0A8I2YIJ9</accession>
<dbReference type="EMBL" id="JAGFBS010000024">
    <property type="protein sequence ID" value="KAG6372999.1"/>
    <property type="molecule type" value="Genomic_DNA"/>
</dbReference>
<dbReference type="InterPro" id="IPR001077">
    <property type="entry name" value="COMT_C"/>
</dbReference>
<evidence type="ECO:0000259" key="4">
    <source>
        <dbReference type="Pfam" id="PF00891"/>
    </source>
</evidence>
<dbReference type="Gene3D" id="3.40.50.150">
    <property type="entry name" value="Vaccinia Virus protein VP39"/>
    <property type="match status" value="1"/>
</dbReference>
<reference evidence="5" key="1">
    <citation type="submission" date="2021-03" db="EMBL/GenBank/DDBJ databases">
        <title>Evolutionary innovations through gain and loss of genes in the ectomycorrhizal Boletales.</title>
        <authorList>
            <person name="Wu G."/>
            <person name="Miyauchi S."/>
            <person name="Morin E."/>
            <person name="Yang Z.-L."/>
            <person name="Xu J."/>
            <person name="Martin F.M."/>
        </authorList>
    </citation>
    <scope>NUCLEOTIDE SEQUENCE</scope>
    <source>
        <strain evidence="5">BR01</strain>
    </source>
</reference>
<dbReference type="InterPro" id="IPR016461">
    <property type="entry name" value="COMT-like"/>
</dbReference>
<comment type="caution">
    <text evidence="5">The sequence shown here is derived from an EMBL/GenBank/DDBJ whole genome shotgun (WGS) entry which is preliminary data.</text>
</comment>